<protein>
    <submittedName>
        <fullName evidence="3">DNA repair protein</fullName>
    </submittedName>
</protein>
<evidence type="ECO:0000256" key="1">
    <source>
        <dbReference type="SAM" id="Coils"/>
    </source>
</evidence>
<dbReference type="InterPro" id="IPR027417">
    <property type="entry name" value="P-loop_NTPase"/>
</dbReference>
<dbReference type="EMBL" id="CP061032">
    <property type="protein sequence ID" value="QNP91059.1"/>
    <property type="molecule type" value="Genomic_DNA"/>
</dbReference>
<dbReference type="Gene3D" id="3.40.50.300">
    <property type="entry name" value="P-loop containing nucleotide triphosphate hydrolases"/>
    <property type="match status" value="2"/>
</dbReference>
<keyword evidence="1" id="KW-0175">Coiled coil</keyword>
<reference evidence="4 5" key="1">
    <citation type="submission" date="2020-08" db="EMBL/GenBank/DDBJ databases">
        <title>novel species in genus Corynebacterium.</title>
        <authorList>
            <person name="Zhang G."/>
        </authorList>
    </citation>
    <scope>NUCLEOTIDE SEQUENCE [LARGE SCALE GENOMIC DNA]</scope>
    <source>
        <strain evidence="4 5">zg-917</strain>
        <strain evidence="3">Zg-917</strain>
    </source>
</reference>
<evidence type="ECO:0000313" key="2">
    <source>
        <dbReference type="EMBL" id="MBC3178519.1"/>
    </source>
</evidence>
<dbReference type="Proteomes" id="UP000642876">
    <property type="component" value="Unassembled WGS sequence"/>
</dbReference>
<evidence type="ECO:0000313" key="4">
    <source>
        <dbReference type="Proteomes" id="UP000516235"/>
    </source>
</evidence>
<dbReference type="AlphaFoldDB" id="A0A7H0K193"/>
<feature type="coiled-coil region" evidence="1">
    <location>
        <begin position="572"/>
        <end position="657"/>
    </location>
</feature>
<organism evidence="3 4">
    <name type="scientific">Corynebacterium lujinxingii</name>
    <dbReference type="NCBI Taxonomy" id="2763010"/>
    <lineage>
        <taxon>Bacteria</taxon>
        <taxon>Bacillati</taxon>
        <taxon>Actinomycetota</taxon>
        <taxon>Actinomycetes</taxon>
        <taxon>Mycobacteriales</taxon>
        <taxon>Corynebacteriaceae</taxon>
        <taxon>Corynebacterium</taxon>
    </lineage>
</organism>
<dbReference type="EMBL" id="JACMYE010000003">
    <property type="protein sequence ID" value="MBC3178519.1"/>
    <property type="molecule type" value="Genomic_DNA"/>
</dbReference>
<dbReference type="SUPFAM" id="SSF52540">
    <property type="entry name" value="P-loop containing nucleoside triphosphate hydrolases"/>
    <property type="match status" value="1"/>
</dbReference>
<dbReference type="InterPro" id="IPR054787">
    <property type="entry name" value="TrlF_ATPase"/>
</dbReference>
<keyword evidence="5" id="KW-1185">Reference proteome</keyword>
<name>A0A7H0K193_9CORY</name>
<sequence>MNNQFDKVNGHTDWDRFCKILQESDVEVFGITDYFSLDSFFEFKRHFEKLYPDSNKVFFPNLELRLDVAVHHSDSNINAHLIFPPDITQETVDLLLSHIPTSSQSGEGTRSKLLSEHKNSSEKVLKGVTVNFEQCLHAIQETLDDVKTGEYDSKVMIAFSGNKDGLSPGDFNDRKGQLIDNYDLHGHVIFSNSTNAPHWLDTSRGEGTGRNIKPHPTFYGSDAHSFEGLEKMLGKNGEDDDRRWETTWVKAEPTWEGFRQTLAEPADRVRIQPTIPDAKNDYLIIESIEFSSPELFPDKINLNPNLNAIIGSRSSGKSSLLAHIAHSVRPDETEAQQKLAGMDKPGPAAGFVWETNNSQLCKVNWRDDNSGQGNIVYVPQNFLNSLSDNADEVTKRIRPAVRSANEELMKTFDSRVEERDSISRLIEELVQLWFQKSQELGTSQKELGDFADRDALRAQHEKLKSDMAAMSVSANLNDKELEHVAAVKETLGRKRISIENLKSRAASIRECLTSTANTGTGSQTDDLVGVSLGIGTMRAELSADQLEEIEDWRAEKQRELNSEFRMKMDALAESTESTLASSNEEVARVQRDNKDLFERFEKNAALVDLQKRISKIELDLDNLENKARRVADLTEEMRSLEREIDAKIDERSAKESLLEKEFNSGVIPFADGLIFKVEISFSPDQVNKCSAGFNARSKSDFITEDRCLDIRSAQANVATFLHEVSTGSLKVKKEYEPESLARMILSARPEIRFAAEMDGDTIGGFGSSTMTPGKQALFALTLILSDVGEDWPLLIDQPEDDLDSKSIYESVVQFLRRQKQRRQILMVTHNANLVVGADAELVIVANRHGVDRPNEDDRVFDYASGPLESIENVGSTGFELDRLSTRDHVVEILDGGEEAFRKRQQRYQLPAV</sequence>
<proteinExistence type="predicted"/>
<dbReference type="NCBIfam" id="NF045780">
    <property type="entry name" value="TrlF_fam_ATP"/>
    <property type="match status" value="1"/>
</dbReference>
<gene>
    <name evidence="2" type="ORF">H7348_04200</name>
    <name evidence="3" type="ORF">IAU68_04695</name>
</gene>
<evidence type="ECO:0000313" key="5">
    <source>
        <dbReference type="Proteomes" id="UP000642876"/>
    </source>
</evidence>
<dbReference type="Proteomes" id="UP000516235">
    <property type="component" value="Chromosome"/>
</dbReference>
<evidence type="ECO:0000313" key="3">
    <source>
        <dbReference type="EMBL" id="QNP91059.1"/>
    </source>
</evidence>
<dbReference type="KEGG" id="cluj:IAU68_04695"/>
<accession>A0A7H0K193</accession>